<protein>
    <recommendedName>
        <fullName evidence="2">Thermitase</fullName>
    </recommendedName>
</protein>
<evidence type="ECO:0000313" key="1">
    <source>
        <dbReference type="EMBL" id="QEF18014.1"/>
    </source>
</evidence>
<accession>A0A5B9HR33</accession>
<reference evidence="1" key="1">
    <citation type="submission" date="2019-08" db="EMBL/GenBank/DDBJ databases">
        <title>Antibiosis Participates in the Biocontrol of Bucillus cereus 0-9 Against Rice Sheath Blight.</title>
        <authorList>
            <person name="Wang G."/>
            <person name="Liu F."/>
        </authorList>
    </citation>
    <scope>NUCLEOTIDE SEQUENCE</scope>
    <source>
        <strain evidence="1">09</strain>
    </source>
</reference>
<gene>
    <name evidence="1" type="ORF">FRY47_17175</name>
</gene>
<proteinExistence type="predicted"/>
<dbReference type="EMBL" id="CP042874">
    <property type="protein sequence ID" value="QEF18014.1"/>
    <property type="molecule type" value="Genomic_DNA"/>
</dbReference>
<name>A0A5B9HR33_BACCE</name>
<dbReference type="RefSeq" id="WP_000890297.1">
    <property type="nucleotide sequence ID" value="NZ_JBNTNE010000020.1"/>
</dbReference>
<dbReference type="AlphaFoldDB" id="A0A5B9HR33"/>
<evidence type="ECO:0008006" key="2">
    <source>
        <dbReference type="Google" id="ProtNLM"/>
    </source>
</evidence>
<organism evidence="1">
    <name type="scientific">Bacillus cereus</name>
    <dbReference type="NCBI Taxonomy" id="1396"/>
    <lineage>
        <taxon>Bacteria</taxon>
        <taxon>Bacillati</taxon>
        <taxon>Bacillota</taxon>
        <taxon>Bacilli</taxon>
        <taxon>Bacillales</taxon>
        <taxon>Bacillaceae</taxon>
        <taxon>Bacillus</taxon>
        <taxon>Bacillus cereus group</taxon>
    </lineage>
</organism>
<sequence length="61" mass="6914">MLEKGIIIGADSGNTLGLLIDYPVKYENVIFVLALNNLTLDPSFMEWQCWKYLGIINKNPI</sequence>